<name>A0AAD4XLV0_9MAGN</name>
<dbReference type="EMBL" id="JAJJMB010008071">
    <property type="protein sequence ID" value="KAI3926108.1"/>
    <property type="molecule type" value="Genomic_DNA"/>
</dbReference>
<sequence>AHPLILQYLNKEVTEAIQKGVAAYDYKIVEGCKIISYYDCELLKGARSDACELLLMVAAALVLLCTRRPEVAAFKYHGYCMYLQ</sequence>
<feature type="non-terminal residue" evidence="1">
    <location>
        <position position="84"/>
    </location>
</feature>
<evidence type="ECO:0000313" key="2">
    <source>
        <dbReference type="Proteomes" id="UP001202328"/>
    </source>
</evidence>
<keyword evidence="2" id="KW-1185">Reference proteome</keyword>
<proteinExistence type="predicted"/>
<accession>A0AAD4XLV0</accession>
<dbReference type="Proteomes" id="UP001202328">
    <property type="component" value="Unassembled WGS sequence"/>
</dbReference>
<comment type="caution">
    <text evidence="1">The sequence shown here is derived from an EMBL/GenBank/DDBJ whole genome shotgun (WGS) entry which is preliminary data.</text>
</comment>
<reference evidence="1" key="1">
    <citation type="submission" date="2022-04" db="EMBL/GenBank/DDBJ databases">
        <title>A functionally conserved STORR gene fusion in Papaver species that diverged 16.8 million years ago.</title>
        <authorList>
            <person name="Catania T."/>
        </authorList>
    </citation>
    <scope>NUCLEOTIDE SEQUENCE</scope>
    <source>
        <strain evidence="1">S-188037</strain>
    </source>
</reference>
<evidence type="ECO:0000313" key="1">
    <source>
        <dbReference type="EMBL" id="KAI3926108.1"/>
    </source>
</evidence>
<organism evidence="1 2">
    <name type="scientific">Papaver atlanticum</name>
    <dbReference type="NCBI Taxonomy" id="357466"/>
    <lineage>
        <taxon>Eukaryota</taxon>
        <taxon>Viridiplantae</taxon>
        <taxon>Streptophyta</taxon>
        <taxon>Embryophyta</taxon>
        <taxon>Tracheophyta</taxon>
        <taxon>Spermatophyta</taxon>
        <taxon>Magnoliopsida</taxon>
        <taxon>Ranunculales</taxon>
        <taxon>Papaveraceae</taxon>
        <taxon>Papaveroideae</taxon>
        <taxon>Papaver</taxon>
    </lineage>
</organism>
<protein>
    <submittedName>
        <fullName evidence="1">Uncharacterized protein</fullName>
    </submittedName>
</protein>
<dbReference type="AlphaFoldDB" id="A0AAD4XLV0"/>
<gene>
    <name evidence="1" type="ORF">MKW98_028244</name>
</gene>